<dbReference type="RefSeq" id="WP_018026159.1">
    <property type="nucleotide sequence ID" value="NZ_JRNI01000015.1"/>
</dbReference>
<dbReference type="Proteomes" id="UP000029629">
    <property type="component" value="Unassembled WGS sequence"/>
</dbReference>
<dbReference type="AlphaFoldDB" id="A0A096BDU0"/>
<sequence>MRITPLSKKIIVIVAAVTFALVALAGLMPPTKSLPEEIPAAPQEIEEGKVISKQKQEEIMVRSLTNFSHDIDDDLQHGAQYTGYIKGAGNAIFRLHATAGQELLAELAAQESQTFEMLLFSNVSSSVYTLISGEPYTIPATGLYEIRLVFRTHIESIQAQEAENQQAVPQLFNISLRLK</sequence>
<evidence type="ECO:0000313" key="1">
    <source>
        <dbReference type="EMBL" id="KGF31304.1"/>
    </source>
</evidence>
<accession>A0A096BDU0</accession>
<dbReference type="OrthoDB" id="8682638at2"/>
<reference evidence="1 2" key="1">
    <citation type="submission" date="2014-07" db="EMBL/GenBank/DDBJ databases">
        <authorList>
            <person name="McCorrison J."/>
            <person name="Sanka R."/>
            <person name="Torralba M."/>
            <person name="Gillis M."/>
            <person name="Haft D.H."/>
            <person name="Methe B."/>
            <person name="Sutton G."/>
            <person name="Nelson K.E."/>
        </authorList>
    </citation>
    <scope>NUCLEOTIDE SEQUENCE [LARGE SCALE GENOMIC DNA]</scope>
    <source>
        <strain evidence="1 2">DNF00040</strain>
    </source>
</reference>
<comment type="caution">
    <text evidence="1">The sequence shown here is derived from an EMBL/GenBank/DDBJ whole genome shotgun (WGS) entry which is preliminary data.</text>
</comment>
<gene>
    <name evidence="1" type="ORF">HMPREF2130_04120</name>
</gene>
<evidence type="ECO:0000313" key="2">
    <source>
        <dbReference type="Proteomes" id="UP000029629"/>
    </source>
</evidence>
<organism evidence="1 2">
    <name type="scientific">Oligella urethralis DNF00040</name>
    <dbReference type="NCBI Taxonomy" id="1401065"/>
    <lineage>
        <taxon>Bacteria</taxon>
        <taxon>Pseudomonadati</taxon>
        <taxon>Pseudomonadota</taxon>
        <taxon>Betaproteobacteria</taxon>
        <taxon>Burkholderiales</taxon>
        <taxon>Alcaligenaceae</taxon>
        <taxon>Oligella</taxon>
    </lineage>
</organism>
<dbReference type="GeneID" id="93427753"/>
<dbReference type="EMBL" id="JRNI01000015">
    <property type="protein sequence ID" value="KGF31304.1"/>
    <property type="molecule type" value="Genomic_DNA"/>
</dbReference>
<keyword evidence="2" id="KW-1185">Reference proteome</keyword>
<name>A0A096BDU0_9BURK</name>
<proteinExistence type="predicted"/>
<protein>
    <submittedName>
        <fullName evidence="1">Uncharacterized protein</fullName>
    </submittedName>
</protein>
<dbReference type="Gene3D" id="2.60.120.380">
    <property type="match status" value="1"/>
</dbReference>